<keyword evidence="2" id="KW-1185">Reference proteome</keyword>
<name>A2FVK5_TRIV3</name>
<dbReference type="AlphaFoldDB" id="A2FVK5"/>
<dbReference type="Proteomes" id="UP000001542">
    <property type="component" value="Unassembled WGS sequence"/>
</dbReference>
<evidence type="ECO:0000313" key="2">
    <source>
        <dbReference type="Proteomes" id="UP000001542"/>
    </source>
</evidence>
<organism evidence="1 2">
    <name type="scientific">Trichomonas vaginalis (strain ATCC PRA-98 / G3)</name>
    <dbReference type="NCBI Taxonomy" id="412133"/>
    <lineage>
        <taxon>Eukaryota</taxon>
        <taxon>Metamonada</taxon>
        <taxon>Parabasalia</taxon>
        <taxon>Trichomonadida</taxon>
        <taxon>Trichomonadidae</taxon>
        <taxon>Trichomonas</taxon>
    </lineage>
</organism>
<sequence>MGAFCSLCGNDKNQEELIPLKPGQKAEHKLVFDRQHSKNLKDKNKAAESQFLDKSVKEIMDKLSSDDDNASDPLDPEDAKEYEAILKAIENQLSD</sequence>
<reference evidence="1" key="2">
    <citation type="journal article" date="2007" name="Science">
        <title>Draft genome sequence of the sexually transmitted pathogen Trichomonas vaginalis.</title>
        <authorList>
            <person name="Carlton J.M."/>
            <person name="Hirt R.P."/>
            <person name="Silva J.C."/>
            <person name="Delcher A.L."/>
            <person name="Schatz M."/>
            <person name="Zhao Q."/>
            <person name="Wortman J.R."/>
            <person name="Bidwell S.L."/>
            <person name="Alsmark U.C.M."/>
            <person name="Besteiro S."/>
            <person name="Sicheritz-Ponten T."/>
            <person name="Noel C.J."/>
            <person name="Dacks J.B."/>
            <person name="Foster P.G."/>
            <person name="Simillion C."/>
            <person name="Van de Peer Y."/>
            <person name="Miranda-Saavedra D."/>
            <person name="Barton G.J."/>
            <person name="Westrop G.D."/>
            <person name="Mueller S."/>
            <person name="Dessi D."/>
            <person name="Fiori P.L."/>
            <person name="Ren Q."/>
            <person name="Paulsen I."/>
            <person name="Zhang H."/>
            <person name="Bastida-Corcuera F.D."/>
            <person name="Simoes-Barbosa A."/>
            <person name="Brown M.T."/>
            <person name="Hayes R.D."/>
            <person name="Mukherjee M."/>
            <person name="Okumura C.Y."/>
            <person name="Schneider R."/>
            <person name="Smith A.J."/>
            <person name="Vanacova S."/>
            <person name="Villalvazo M."/>
            <person name="Haas B.J."/>
            <person name="Pertea M."/>
            <person name="Feldblyum T.V."/>
            <person name="Utterback T.R."/>
            <person name="Shu C.L."/>
            <person name="Osoegawa K."/>
            <person name="de Jong P.J."/>
            <person name="Hrdy I."/>
            <person name="Horvathova L."/>
            <person name="Zubacova Z."/>
            <person name="Dolezal P."/>
            <person name="Malik S.B."/>
            <person name="Logsdon J.M. Jr."/>
            <person name="Henze K."/>
            <person name="Gupta A."/>
            <person name="Wang C.C."/>
            <person name="Dunne R.L."/>
            <person name="Upcroft J.A."/>
            <person name="Upcroft P."/>
            <person name="White O."/>
            <person name="Salzberg S.L."/>
            <person name="Tang P."/>
            <person name="Chiu C.-H."/>
            <person name="Lee Y.-S."/>
            <person name="Embley T.M."/>
            <person name="Coombs G.H."/>
            <person name="Mottram J.C."/>
            <person name="Tachezy J."/>
            <person name="Fraser-Liggett C.M."/>
            <person name="Johnson P.J."/>
        </authorList>
    </citation>
    <scope>NUCLEOTIDE SEQUENCE [LARGE SCALE GENOMIC DNA]</scope>
    <source>
        <strain evidence="1">G3</strain>
    </source>
</reference>
<evidence type="ECO:0000313" key="1">
    <source>
        <dbReference type="EMBL" id="EAX91049.1"/>
    </source>
</evidence>
<gene>
    <name evidence="1" type="ORF">TVAG_144710</name>
</gene>
<accession>A2FVK5</accession>
<dbReference type="EMBL" id="DS114061">
    <property type="protein sequence ID" value="EAX91049.1"/>
    <property type="molecule type" value="Genomic_DNA"/>
</dbReference>
<dbReference type="VEuPathDB" id="TrichDB:TVAGG3_0745860"/>
<proteinExistence type="predicted"/>
<dbReference type="InParanoid" id="A2FVK5"/>
<dbReference type="SMR" id="A2FVK5"/>
<protein>
    <submittedName>
        <fullName evidence="1">Uncharacterized protein</fullName>
    </submittedName>
</protein>
<dbReference type="RefSeq" id="XP_001303979.1">
    <property type="nucleotide sequence ID" value="XM_001303978.1"/>
</dbReference>
<reference evidence="1" key="1">
    <citation type="submission" date="2006-10" db="EMBL/GenBank/DDBJ databases">
        <authorList>
            <person name="Amadeo P."/>
            <person name="Zhao Q."/>
            <person name="Wortman J."/>
            <person name="Fraser-Liggett C."/>
            <person name="Carlton J."/>
        </authorList>
    </citation>
    <scope>NUCLEOTIDE SEQUENCE</scope>
    <source>
        <strain evidence="1">G3</strain>
    </source>
</reference>
<dbReference type="KEGG" id="tva:4748745"/>
<dbReference type="VEuPathDB" id="TrichDB:TVAG_144710"/>